<dbReference type="Proteomes" id="UP001169006">
    <property type="component" value="Unassembled WGS sequence"/>
</dbReference>
<proteinExistence type="predicted"/>
<comment type="caution">
    <text evidence="2">The sequence shown here is derived from an EMBL/GenBank/DDBJ whole genome shotgun (WGS) entry which is preliminary data.</text>
</comment>
<dbReference type="EMBL" id="JAUKWQ010000001">
    <property type="protein sequence ID" value="MDO1580929.1"/>
    <property type="molecule type" value="Genomic_DNA"/>
</dbReference>
<dbReference type="NCBIfam" id="TIGR04123">
    <property type="entry name" value="P_estr_lig_assc"/>
    <property type="match status" value="1"/>
</dbReference>
<dbReference type="InterPro" id="IPR029052">
    <property type="entry name" value="Metallo-depent_PP-like"/>
</dbReference>
<keyword evidence="2" id="KW-0436">Ligase</keyword>
<protein>
    <submittedName>
        <fullName evidence="2">Ligase-associated DNA damage response endonuclease PdeM</fullName>
        <ecNumber evidence="2">3.1.-.-</ecNumber>
    </submittedName>
</protein>
<dbReference type="Gene3D" id="3.60.21.10">
    <property type="match status" value="1"/>
</dbReference>
<evidence type="ECO:0000259" key="1">
    <source>
        <dbReference type="Pfam" id="PF00149"/>
    </source>
</evidence>
<dbReference type="InterPro" id="IPR024173">
    <property type="entry name" value="Pesterase_MJ0037-like"/>
</dbReference>
<dbReference type="PIRSF" id="PIRSF000887">
    <property type="entry name" value="Pesterase_MJ0037"/>
    <property type="match status" value="1"/>
</dbReference>
<organism evidence="2 3">
    <name type="scientific">Rhizobium oryzicola</name>
    <dbReference type="NCBI Taxonomy" id="1232668"/>
    <lineage>
        <taxon>Bacteria</taxon>
        <taxon>Pseudomonadati</taxon>
        <taxon>Pseudomonadota</taxon>
        <taxon>Alphaproteobacteria</taxon>
        <taxon>Hyphomicrobiales</taxon>
        <taxon>Rhizobiaceae</taxon>
        <taxon>Rhizobium/Agrobacterium group</taxon>
        <taxon>Rhizobium</taxon>
    </lineage>
</organism>
<accession>A0ABT8SR89</accession>
<keyword evidence="2" id="KW-0540">Nuclease</keyword>
<dbReference type="GO" id="GO:0016874">
    <property type="term" value="F:ligase activity"/>
    <property type="evidence" value="ECO:0007669"/>
    <property type="project" value="UniProtKB-KW"/>
</dbReference>
<reference evidence="2" key="1">
    <citation type="journal article" date="2015" name="Int. J. Syst. Evol. Microbiol.">
        <title>Rhizobium oryzicola sp. nov., potential plant-growth-promoting endophytic bacteria isolated from rice roots.</title>
        <authorList>
            <person name="Zhang X.X."/>
            <person name="Gao J.S."/>
            <person name="Cao Y.H."/>
            <person name="Sheirdil R.A."/>
            <person name="Wang X.C."/>
            <person name="Zhang L."/>
        </authorList>
    </citation>
    <scope>NUCLEOTIDE SEQUENCE</scope>
    <source>
        <strain evidence="2">05753</strain>
    </source>
</reference>
<gene>
    <name evidence="2" type="primary">pdeM</name>
    <name evidence="2" type="ORF">Q2T52_02365</name>
</gene>
<dbReference type="Pfam" id="PF00149">
    <property type="entry name" value="Metallophos"/>
    <property type="match status" value="1"/>
</dbReference>
<dbReference type="InterPro" id="IPR004843">
    <property type="entry name" value="Calcineurin-like_PHP"/>
</dbReference>
<evidence type="ECO:0000313" key="2">
    <source>
        <dbReference type="EMBL" id="MDO1580929.1"/>
    </source>
</evidence>
<reference evidence="2" key="2">
    <citation type="submission" date="2023-07" db="EMBL/GenBank/DDBJ databases">
        <authorList>
            <person name="Sun H."/>
        </authorList>
    </citation>
    <scope>NUCLEOTIDE SEQUENCE</scope>
    <source>
        <strain evidence="2">05753</strain>
    </source>
</reference>
<keyword evidence="3" id="KW-1185">Reference proteome</keyword>
<dbReference type="SUPFAM" id="SSF56300">
    <property type="entry name" value="Metallo-dependent phosphatases"/>
    <property type="match status" value="1"/>
</dbReference>
<dbReference type="GO" id="GO:0016787">
    <property type="term" value="F:hydrolase activity"/>
    <property type="evidence" value="ECO:0007669"/>
    <property type="project" value="UniProtKB-KW"/>
</dbReference>
<keyword evidence="2" id="KW-0378">Hydrolase</keyword>
<dbReference type="EC" id="3.1.-.-" evidence="2"/>
<dbReference type="PANTHER" id="PTHR39323:SF1">
    <property type="entry name" value="BLR1149 PROTEIN"/>
    <property type="match status" value="1"/>
</dbReference>
<dbReference type="InterPro" id="IPR026336">
    <property type="entry name" value="PdeM-like"/>
</dbReference>
<dbReference type="PANTHER" id="PTHR39323">
    <property type="entry name" value="BLR1149 PROTEIN"/>
    <property type="match status" value="1"/>
</dbReference>
<feature type="domain" description="Calcineurin-like phosphoesterase" evidence="1">
    <location>
        <begin position="44"/>
        <end position="140"/>
    </location>
</feature>
<evidence type="ECO:0000313" key="3">
    <source>
        <dbReference type="Proteomes" id="UP001169006"/>
    </source>
</evidence>
<name>A0ABT8SR89_9HYPH</name>
<sequence length="241" mass="25920">MNHRLALAAAETPAPAAGAEITVHGVAAVCDPLGGLYLPDLSCLVISDLHLEKGAAFARRGMMLPPYDTLATLNLLAAVIARYDPRTVISLGDNFHDRRGSALMPDAFRDMIRTLAFGRDWIWINGNHDPDGTTDLPGQSADELVYGGLVFRHEPSLIAGRGEVAGHLHPSATVGRRGKYVRRACFATDGARLVMPAFGVLTGGLDLKHKAMHGLFDHAALIAHLLGRDRIYSVRFNSLIG</sequence>
<keyword evidence="2" id="KW-0255">Endonuclease</keyword>
<dbReference type="GO" id="GO:0004519">
    <property type="term" value="F:endonuclease activity"/>
    <property type="evidence" value="ECO:0007669"/>
    <property type="project" value="UniProtKB-KW"/>
</dbReference>